<dbReference type="STRING" id="1477437.SAMN05444682_115138"/>
<accession>A0A1I3V0W3</accession>
<evidence type="ECO:0008006" key="3">
    <source>
        <dbReference type="Google" id="ProtNLM"/>
    </source>
</evidence>
<dbReference type="AlphaFoldDB" id="A0A1I3V0W3"/>
<name>A0A1I3V0W3_9SPHI</name>
<proteinExistence type="predicted"/>
<gene>
    <name evidence="1" type="ORF">SAMN05444682_115138</name>
</gene>
<evidence type="ECO:0000313" key="2">
    <source>
        <dbReference type="Proteomes" id="UP000198670"/>
    </source>
</evidence>
<dbReference type="RefSeq" id="WP_090632130.1">
    <property type="nucleotide sequence ID" value="NZ_FOQO01000015.1"/>
</dbReference>
<keyword evidence="2" id="KW-1185">Reference proteome</keyword>
<dbReference type="Proteomes" id="UP000198670">
    <property type="component" value="Unassembled WGS sequence"/>
</dbReference>
<dbReference type="Gene3D" id="3.40.960.10">
    <property type="entry name" value="VSR Endonuclease"/>
    <property type="match status" value="1"/>
</dbReference>
<dbReference type="EMBL" id="FOQO01000015">
    <property type="protein sequence ID" value="SFJ88752.1"/>
    <property type="molecule type" value="Genomic_DNA"/>
</dbReference>
<organism evidence="1 2">
    <name type="scientific">Parapedobacter indicus</name>
    <dbReference type="NCBI Taxonomy" id="1477437"/>
    <lineage>
        <taxon>Bacteria</taxon>
        <taxon>Pseudomonadati</taxon>
        <taxon>Bacteroidota</taxon>
        <taxon>Sphingobacteriia</taxon>
        <taxon>Sphingobacteriales</taxon>
        <taxon>Sphingobacteriaceae</taxon>
        <taxon>Parapedobacter</taxon>
    </lineage>
</organism>
<sequence>MKSNWGASLVKSLKQRGWQERNNTILPPNLAQVERTINFDVITHEKKTKRSKGVKTGWIDDTRNLKSKETQRDTFTMLILQELGLEVWPEFHFSTERRYRIDYAIPVASDGRVLKIAIEQEGGIWAKGNSGHSSGTGIKRDMDKNNLLQSSGWRLIRRTPSELITNETLELIKRML</sequence>
<dbReference type="OrthoDB" id="583593at2"/>
<reference evidence="1 2" key="1">
    <citation type="submission" date="2016-10" db="EMBL/GenBank/DDBJ databases">
        <authorList>
            <person name="de Groot N.N."/>
        </authorList>
    </citation>
    <scope>NUCLEOTIDE SEQUENCE [LARGE SCALE GENOMIC DNA]</scope>
    <source>
        <strain evidence="1 2">RK1</strain>
    </source>
</reference>
<evidence type="ECO:0000313" key="1">
    <source>
        <dbReference type="EMBL" id="SFJ88752.1"/>
    </source>
</evidence>
<protein>
    <recommendedName>
        <fullName evidence="3">DUF559 domain-containing protein</fullName>
    </recommendedName>
</protein>